<comment type="caution">
    <text evidence="1">The sequence shown here is derived from an EMBL/GenBank/DDBJ whole genome shotgun (WGS) entry which is preliminary data.</text>
</comment>
<evidence type="ECO:0000313" key="1">
    <source>
        <dbReference type="EMBL" id="GBP70149.1"/>
    </source>
</evidence>
<dbReference type="Proteomes" id="UP000299102">
    <property type="component" value="Unassembled WGS sequence"/>
</dbReference>
<name>A0A4C1Y6G5_EUMVA</name>
<sequence>MVPSSLRPALSQHGETEVQAAQSKVKLLREARAEARCDWWRSAAVAGRGRGPRRAACAPRPTHAFPHSFDLATEKVAMSI</sequence>
<dbReference type="EMBL" id="BGZK01001065">
    <property type="protein sequence ID" value="GBP70149.1"/>
    <property type="molecule type" value="Genomic_DNA"/>
</dbReference>
<dbReference type="AlphaFoldDB" id="A0A4C1Y6G5"/>
<evidence type="ECO:0000313" key="2">
    <source>
        <dbReference type="Proteomes" id="UP000299102"/>
    </source>
</evidence>
<reference evidence="1 2" key="1">
    <citation type="journal article" date="2019" name="Commun. Biol.">
        <title>The bagworm genome reveals a unique fibroin gene that provides high tensile strength.</title>
        <authorList>
            <person name="Kono N."/>
            <person name="Nakamura H."/>
            <person name="Ohtoshi R."/>
            <person name="Tomita M."/>
            <person name="Numata K."/>
            <person name="Arakawa K."/>
        </authorList>
    </citation>
    <scope>NUCLEOTIDE SEQUENCE [LARGE SCALE GENOMIC DNA]</scope>
</reference>
<keyword evidence="2" id="KW-1185">Reference proteome</keyword>
<protein>
    <submittedName>
        <fullName evidence="1">Uncharacterized protein</fullName>
    </submittedName>
</protein>
<accession>A0A4C1Y6G5</accession>
<gene>
    <name evidence="1" type="ORF">EVAR_52734_1</name>
</gene>
<organism evidence="1 2">
    <name type="scientific">Eumeta variegata</name>
    <name type="common">Bagworm moth</name>
    <name type="synonym">Eumeta japonica</name>
    <dbReference type="NCBI Taxonomy" id="151549"/>
    <lineage>
        <taxon>Eukaryota</taxon>
        <taxon>Metazoa</taxon>
        <taxon>Ecdysozoa</taxon>
        <taxon>Arthropoda</taxon>
        <taxon>Hexapoda</taxon>
        <taxon>Insecta</taxon>
        <taxon>Pterygota</taxon>
        <taxon>Neoptera</taxon>
        <taxon>Endopterygota</taxon>
        <taxon>Lepidoptera</taxon>
        <taxon>Glossata</taxon>
        <taxon>Ditrysia</taxon>
        <taxon>Tineoidea</taxon>
        <taxon>Psychidae</taxon>
        <taxon>Oiketicinae</taxon>
        <taxon>Eumeta</taxon>
    </lineage>
</organism>
<proteinExistence type="predicted"/>